<evidence type="ECO:0000313" key="2">
    <source>
        <dbReference type="Proteomes" id="UP000325811"/>
    </source>
</evidence>
<reference evidence="1 2" key="1">
    <citation type="submission" date="2019-08" db="EMBL/GenBank/DDBJ databases">
        <authorList>
            <person name="Herpell B J."/>
        </authorList>
    </citation>
    <scope>NUCLEOTIDE SEQUENCE [LARGE SCALE GENOMIC DNA]</scope>
    <source>
        <strain evidence="2">Msb3</strain>
        <plasmid evidence="1 2">pI</plasmid>
    </source>
</reference>
<name>A0A5Q4ZQL1_9BURK</name>
<organism evidence="1 2">
    <name type="scientific">Paraburkholderia dioscoreae</name>
    <dbReference type="NCBI Taxonomy" id="2604047"/>
    <lineage>
        <taxon>Bacteria</taxon>
        <taxon>Pseudomonadati</taxon>
        <taxon>Pseudomonadota</taxon>
        <taxon>Betaproteobacteria</taxon>
        <taxon>Burkholderiales</taxon>
        <taxon>Burkholderiaceae</taxon>
        <taxon>Paraburkholderia</taxon>
    </lineage>
</organism>
<keyword evidence="1" id="KW-0614">Plasmid</keyword>
<evidence type="ECO:0000313" key="1">
    <source>
        <dbReference type="EMBL" id="VVD30910.1"/>
    </source>
</evidence>
<dbReference type="KEGG" id="pdio:PDMSB3_0074.2"/>
<gene>
    <name evidence="1" type="ORF">PDMSB3_0074</name>
</gene>
<proteinExistence type="predicted"/>
<dbReference type="AlphaFoldDB" id="A0A5Q4ZQL1"/>
<protein>
    <submittedName>
        <fullName evidence="1">Uncharacterized protein</fullName>
    </submittedName>
</protein>
<sequence length="167" mass="19151">MRAYSVDVLSRNREGGVLELQELHHRDDPMAAVRQACCPCFESHIGRIAPSVAQVALHLAPAGRIQMQTVFWWHRVQSALKLNGDALEASAIRRDAELQLASRVVMLETRGQVFERWKPVPLIAELFSAQGEFHVEVHRHACRDRRQRFGSHSQNPYGWSCQRFNTR</sequence>
<accession>A0A5Q4ZQL1</accession>
<keyword evidence="2" id="KW-1185">Reference proteome</keyword>
<geneLocation type="plasmid" evidence="1 2">
    <name>pI</name>
</geneLocation>
<dbReference type="EMBL" id="LR699555">
    <property type="protein sequence ID" value="VVD30910.1"/>
    <property type="molecule type" value="Genomic_DNA"/>
</dbReference>
<dbReference type="Proteomes" id="UP000325811">
    <property type="component" value="Plasmid pI"/>
</dbReference>